<reference evidence="1 2" key="1">
    <citation type="submission" date="2024-03" db="EMBL/GenBank/DDBJ databases">
        <authorList>
            <person name="Gkanogiannis A."/>
            <person name="Becerra Lopez-Lavalle L."/>
        </authorList>
    </citation>
    <scope>NUCLEOTIDE SEQUENCE [LARGE SCALE GENOMIC DNA]</scope>
</reference>
<organism evidence="1 2">
    <name type="scientific">Citrullus colocynthis</name>
    <name type="common">colocynth</name>
    <dbReference type="NCBI Taxonomy" id="252529"/>
    <lineage>
        <taxon>Eukaryota</taxon>
        <taxon>Viridiplantae</taxon>
        <taxon>Streptophyta</taxon>
        <taxon>Embryophyta</taxon>
        <taxon>Tracheophyta</taxon>
        <taxon>Spermatophyta</taxon>
        <taxon>Magnoliopsida</taxon>
        <taxon>eudicotyledons</taxon>
        <taxon>Gunneridae</taxon>
        <taxon>Pentapetalae</taxon>
        <taxon>rosids</taxon>
        <taxon>fabids</taxon>
        <taxon>Cucurbitales</taxon>
        <taxon>Cucurbitaceae</taxon>
        <taxon>Benincaseae</taxon>
        <taxon>Citrullus</taxon>
    </lineage>
</organism>
<protein>
    <submittedName>
        <fullName evidence="1">Uncharacterized protein</fullName>
    </submittedName>
</protein>
<gene>
    <name evidence="1" type="ORF">CITCOLO1_LOCUS11536</name>
</gene>
<evidence type="ECO:0000313" key="2">
    <source>
        <dbReference type="Proteomes" id="UP001642487"/>
    </source>
</evidence>
<accession>A0ABP0YGA3</accession>
<dbReference type="EMBL" id="OZ021738">
    <property type="protein sequence ID" value="CAK9319528.1"/>
    <property type="molecule type" value="Genomic_DNA"/>
</dbReference>
<proteinExistence type="predicted"/>
<dbReference type="Proteomes" id="UP001642487">
    <property type="component" value="Chromosome 4"/>
</dbReference>
<evidence type="ECO:0000313" key="1">
    <source>
        <dbReference type="EMBL" id="CAK9319528.1"/>
    </source>
</evidence>
<sequence>MGDFNAIRNLLEAFEGSPTCSDMEEFERAIMDVVLVLVNEDWVMSRPNGVVQVSPWGVFDHSVRLFSPGDNVRRWTSVFPFINHWVEAAGFVDFVASVSTHDQRVSPLVSLMRNLKALNPVLHERAAWVLSRWATTTLVVADIVQFRWPEECRIDLCHPFTWEEIRRVLFFMKSSKVLDLDGFVVDFFKPAWFVVGEDFCAAVSHLFDSFYLP</sequence>
<keyword evidence="2" id="KW-1185">Reference proteome</keyword>
<name>A0ABP0YGA3_9ROSI</name>